<sequence>MAAIKSKRSGQIPAFGEWEAADRLPITQCFGNAPQASLSGYSRESATAVVASHFRLPPPPSPAAADIFLPSSKMKRYSLGGRAQPRKPDPDALEKNRSGSQKPFLEQSNASKPVDEDLYQIPPELLRSGNRKKFFGFFSRCLAPRVA</sequence>
<dbReference type="EMBL" id="NQVE01000162">
    <property type="protein sequence ID" value="RAL42774.1"/>
    <property type="molecule type" value="Genomic_DNA"/>
</dbReference>
<proteinExistence type="predicted"/>
<feature type="compositionally biased region" description="Basic and acidic residues" evidence="1">
    <location>
        <begin position="86"/>
        <end position="97"/>
    </location>
</feature>
<name>A0A328DBC2_9ASTE</name>
<evidence type="ECO:0000313" key="2">
    <source>
        <dbReference type="EMBL" id="RAL42774.1"/>
    </source>
</evidence>
<feature type="region of interest" description="Disordered" evidence="1">
    <location>
        <begin position="78"/>
        <end position="116"/>
    </location>
</feature>
<keyword evidence="3" id="KW-1185">Reference proteome</keyword>
<accession>A0A328DBC2</accession>
<organism evidence="2 3">
    <name type="scientific">Cuscuta australis</name>
    <dbReference type="NCBI Taxonomy" id="267555"/>
    <lineage>
        <taxon>Eukaryota</taxon>
        <taxon>Viridiplantae</taxon>
        <taxon>Streptophyta</taxon>
        <taxon>Embryophyta</taxon>
        <taxon>Tracheophyta</taxon>
        <taxon>Spermatophyta</taxon>
        <taxon>Magnoliopsida</taxon>
        <taxon>eudicotyledons</taxon>
        <taxon>Gunneridae</taxon>
        <taxon>Pentapetalae</taxon>
        <taxon>asterids</taxon>
        <taxon>lamiids</taxon>
        <taxon>Solanales</taxon>
        <taxon>Convolvulaceae</taxon>
        <taxon>Cuscuteae</taxon>
        <taxon>Cuscuta</taxon>
        <taxon>Cuscuta subgen. Grammica</taxon>
        <taxon>Cuscuta sect. Cleistogrammica</taxon>
    </lineage>
</organism>
<gene>
    <name evidence="2" type="ORF">DM860_009281</name>
</gene>
<dbReference type="PANTHER" id="PTHR33699:SF3">
    <property type="entry name" value="OS06G0347300 PROTEIN"/>
    <property type="match status" value="1"/>
</dbReference>
<dbReference type="AlphaFoldDB" id="A0A328DBC2"/>
<dbReference type="Proteomes" id="UP000249390">
    <property type="component" value="Unassembled WGS sequence"/>
</dbReference>
<feature type="compositionally biased region" description="Polar residues" evidence="1">
    <location>
        <begin position="98"/>
        <end position="111"/>
    </location>
</feature>
<reference evidence="2 3" key="1">
    <citation type="submission" date="2018-06" db="EMBL/GenBank/DDBJ databases">
        <title>The Genome of Cuscuta australis (Dodder) Provides Insight into the Evolution of Plant Parasitism.</title>
        <authorList>
            <person name="Liu H."/>
        </authorList>
    </citation>
    <scope>NUCLEOTIDE SEQUENCE [LARGE SCALE GENOMIC DNA]</scope>
    <source>
        <strain evidence="3">cv. Yunnan</strain>
        <tissue evidence="2">Vines</tissue>
    </source>
</reference>
<comment type="caution">
    <text evidence="2">The sequence shown here is derived from an EMBL/GenBank/DDBJ whole genome shotgun (WGS) entry which is preliminary data.</text>
</comment>
<evidence type="ECO:0000313" key="3">
    <source>
        <dbReference type="Proteomes" id="UP000249390"/>
    </source>
</evidence>
<dbReference type="PANTHER" id="PTHR33699">
    <property type="entry name" value="EXPRESSED PROTEIN"/>
    <property type="match status" value="1"/>
</dbReference>
<evidence type="ECO:0008006" key="4">
    <source>
        <dbReference type="Google" id="ProtNLM"/>
    </source>
</evidence>
<evidence type="ECO:0000256" key="1">
    <source>
        <dbReference type="SAM" id="MobiDB-lite"/>
    </source>
</evidence>
<protein>
    <recommendedName>
        <fullName evidence="4">RIN4 pathogenic type III effector avirulence factor Avr cleavage site domain-containing protein</fullName>
    </recommendedName>
</protein>